<evidence type="ECO:0000313" key="2">
    <source>
        <dbReference type="EMBL" id="KPM68208.1"/>
    </source>
</evidence>
<dbReference type="EMBL" id="LKKS01000025">
    <property type="protein sequence ID" value="KPM68208.1"/>
    <property type="molecule type" value="Genomic_DNA"/>
</dbReference>
<comment type="caution">
    <text evidence="2">The sequence shown here is derived from an EMBL/GenBank/DDBJ whole genome shotgun (WGS) entry which is preliminary data.</text>
</comment>
<feature type="region of interest" description="Disordered" evidence="1">
    <location>
        <begin position="1"/>
        <end position="21"/>
    </location>
</feature>
<proteinExistence type="predicted"/>
<evidence type="ECO:0000313" key="3">
    <source>
        <dbReference type="Proteomes" id="UP000050437"/>
    </source>
</evidence>
<reference evidence="2 3" key="1">
    <citation type="submission" date="2015-10" db="EMBL/GenBank/DDBJ databases">
        <title>Pseudomonas putida clinical strains.</title>
        <authorList>
            <person name="Molina L."/>
            <person name="Udaondo Z."/>
        </authorList>
    </citation>
    <scope>NUCLEOTIDE SEQUENCE [LARGE SCALE GENOMIC DNA]</scope>
    <source>
        <strain evidence="2 3">HB13667</strain>
    </source>
</reference>
<organism evidence="2 3">
    <name type="scientific">Pseudomonas putida</name>
    <name type="common">Arthrobacter siderocapsulatus</name>
    <dbReference type="NCBI Taxonomy" id="303"/>
    <lineage>
        <taxon>Bacteria</taxon>
        <taxon>Pseudomonadati</taxon>
        <taxon>Pseudomonadota</taxon>
        <taxon>Gammaproteobacteria</taxon>
        <taxon>Pseudomonadales</taxon>
        <taxon>Pseudomonadaceae</taxon>
        <taxon>Pseudomonas</taxon>
    </lineage>
</organism>
<dbReference type="RefSeq" id="WP_054572115.1">
    <property type="nucleotide sequence ID" value="NZ_LKKS01000025.1"/>
</dbReference>
<sequence length="266" mass="29446">MKQHQQTRNTQPAMQAKLKWGNQREREFTTDAIDTDVSNGNRSFFAIQYTEGSDTAYSYIFLNIPERYLVAGASLKIGAGEKAEINAYFGSTSIGRSGWATGGSIDITEMDEASKAFAATFHYTIEHTMGMVEIVDGSLSLSLAKDARTNGTGRVTANLDPAIFPSLGNLDAQTIESKILQDGRIQLIARQQVDNAIQGIMMLFSEQHARLFFSIGGMHYLLSGGRLQHEWNVDKKTLTADFTDYVVSYQGRDHRITDGRIEVTLA</sequence>
<dbReference type="Proteomes" id="UP000050437">
    <property type="component" value="Unassembled WGS sequence"/>
</dbReference>
<gene>
    <name evidence="2" type="ORF">HB13667_03650</name>
</gene>
<feature type="compositionally biased region" description="Polar residues" evidence="1">
    <location>
        <begin position="1"/>
        <end position="13"/>
    </location>
</feature>
<protein>
    <submittedName>
        <fullName evidence="2">Uncharacterized protein</fullName>
    </submittedName>
</protein>
<evidence type="ECO:0000256" key="1">
    <source>
        <dbReference type="SAM" id="MobiDB-lite"/>
    </source>
</evidence>
<accession>A0A0P7DC74</accession>
<name>A0A0P7DC74_PSEPU</name>
<dbReference type="GeneID" id="92660144"/>
<dbReference type="AlphaFoldDB" id="A0A0P7DC74"/>